<evidence type="ECO:0000313" key="9">
    <source>
        <dbReference type="EMBL" id="HIQ71224.1"/>
    </source>
</evidence>
<dbReference type="InterPro" id="IPR002549">
    <property type="entry name" value="AI-2E-like"/>
</dbReference>
<feature type="transmembrane region" description="Helical" evidence="8">
    <location>
        <begin position="186"/>
        <end position="205"/>
    </location>
</feature>
<dbReference type="PANTHER" id="PTHR21716">
    <property type="entry name" value="TRANSMEMBRANE PROTEIN"/>
    <property type="match status" value="1"/>
</dbReference>
<feature type="transmembrane region" description="Helical" evidence="8">
    <location>
        <begin position="83"/>
        <end position="108"/>
    </location>
</feature>
<dbReference type="AlphaFoldDB" id="A0A9D1CR80"/>
<feature type="transmembrane region" description="Helical" evidence="8">
    <location>
        <begin position="37"/>
        <end position="62"/>
    </location>
</feature>
<evidence type="ECO:0000256" key="3">
    <source>
        <dbReference type="ARBA" id="ARBA00022448"/>
    </source>
</evidence>
<gene>
    <name evidence="9" type="ORF">IAB73_03315</name>
</gene>
<organism evidence="9 10">
    <name type="scientific">Candidatus Onthenecus intestinigallinarum</name>
    <dbReference type="NCBI Taxonomy" id="2840875"/>
    <lineage>
        <taxon>Bacteria</taxon>
        <taxon>Bacillati</taxon>
        <taxon>Bacillota</taxon>
        <taxon>Clostridia</taxon>
        <taxon>Eubacteriales</taxon>
        <taxon>Candidatus Onthenecus</taxon>
    </lineage>
</organism>
<keyword evidence="6 8" id="KW-1133">Transmembrane helix</keyword>
<comment type="subcellular location">
    <subcellularLocation>
        <location evidence="1">Cell membrane</location>
        <topology evidence="1">Multi-pass membrane protein</topology>
    </subcellularLocation>
</comment>
<dbReference type="PANTHER" id="PTHR21716:SF53">
    <property type="entry name" value="PERMEASE PERM-RELATED"/>
    <property type="match status" value="1"/>
</dbReference>
<dbReference type="GO" id="GO:0055085">
    <property type="term" value="P:transmembrane transport"/>
    <property type="evidence" value="ECO:0007669"/>
    <property type="project" value="TreeGrafter"/>
</dbReference>
<keyword evidence="3" id="KW-0813">Transport</keyword>
<evidence type="ECO:0000256" key="8">
    <source>
        <dbReference type="SAM" id="Phobius"/>
    </source>
</evidence>
<dbReference type="Pfam" id="PF01594">
    <property type="entry name" value="AI-2E_transport"/>
    <property type="match status" value="1"/>
</dbReference>
<proteinExistence type="inferred from homology"/>
<comment type="similarity">
    <text evidence="2">Belongs to the autoinducer-2 exporter (AI-2E) (TC 2.A.86) family.</text>
</comment>
<evidence type="ECO:0000313" key="10">
    <source>
        <dbReference type="Proteomes" id="UP000886887"/>
    </source>
</evidence>
<evidence type="ECO:0000256" key="4">
    <source>
        <dbReference type="ARBA" id="ARBA00022475"/>
    </source>
</evidence>
<reference evidence="9" key="1">
    <citation type="submission" date="2020-10" db="EMBL/GenBank/DDBJ databases">
        <authorList>
            <person name="Gilroy R."/>
        </authorList>
    </citation>
    <scope>NUCLEOTIDE SEQUENCE</scope>
    <source>
        <strain evidence="9">ChiSxjej2B14-6234</strain>
    </source>
</reference>
<keyword evidence="7 8" id="KW-0472">Membrane</keyword>
<evidence type="ECO:0000256" key="7">
    <source>
        <dbReference type="ARBA" id="ARBA00023136"/>
    </source>
</evidence>
<dbReference type="Proteomes" id="UP000886887">
    <property type="component" value="Unassembled WGS sequence"/>
</dbReference>
<evidence type="ECO:0000256" key="1">
    <source>
        <dbReference type="ARBA" id="ARBA00004651"/>
    </source>
</evidence>
<protein>
    <submittedName>
        <fullName evidence="9">AI-2E family transporter</fullName>
    </submittedName>
</protein>
<feature type="transmembrane region" description="Helical" evidence="8">
    <location>
        <begin position="271"/>
        <end position="291"/>
    </location>
</feature>
<name>A0A9D1CR80_9FIRM</name>
<dbReference type="GO" id="GO:0005886">
    <property type="term" value="C:plasma membrane"/>
    <property type="evidence" value="ECO:0007669"/>
    <property type="project" value="UniProtKB-SubCell"/>
</dbReference>
<evidence type="ECO:0000256" key="6">
    <source>
        <dbReference type="ARBA" id="ARBA00022989"/>
    </source>
</evidence>
<keyword evidence="5 8" id="KW-0812">Transmembrane</keyword>
<keyword evidence="4" id="KW-1003">Cell membrane</keyword>
<reference evidence="9" key="2">
    <citation type="journal article" date="2021" name="PeerJ">
        <title>Extensive microbial diversity within the chicken gut microbiome revealed by metagenomics and culture.</title>
        <authorList>
            <person name="Gilroy R."/>
            <person name="Ravi A."/>
            <person name="Getino M."/>
            <person name="Pursley I."/>
            <person name="Horton D.L."/>
            <person name="Alikhan N.F."/>
            <person name="Baker D."/>
            <person name="Gharbi K."/>
            <person name="Hall N."/>
            <person name="Watson M."/>
            <person name="Adriaenssens E.M."/>
            <person name="Foster-Nyarko E."/>
            <person name="Jarju S."/>
            <person name="Secka A."/>
            <person name="Antonio M."/>
            <person name="Oren A."/>
            <person name="Chaudhuri R.R."/>
            <person name="La Ragione R."/>
            <person name="Hildebrand F."/>
            <person name="Pallen M.J."/>
        </authorList>
    </citation>
    <scope>NUCLEOTIDE SEQUENCE</scope>
    <source>
        <strain evidence="9">ChiSxjej2B14-6234</strain>
    </source>
</reference>
<sequence>MELNAKNIKKILLLSTFAIVLFWAVQNLSQVIAAGRYVLNLASPFLIGLAVAFVLSVPIELIERAFTRPRKNGKPLCRPGTRWLRPVSLLLSGAFVVALIGFVLLMVIPQLIDTVRLLADAIIAYLPKTQEWFNQLDLYLADYPEYQEMVRDLVPSWQNIVNTVASWLTGLAGTALSSSVGAATTIFNGVFDTFLTIVFAIYVSVQKERLARQCKQLLYAFLPERWVDRTIEVARLTHDTFFSFVTVQCTEATILGALCFIGMTIFRFPHALPITVMLWITALIPIFGALISTILGAFLILVINPIQALWFVLFIIVLQQIESNLIYPRVVSASPIGLPAIWVLLAVTVGGSLMGVLGMLVAVPTTSVVYTLVKRSMHARLEQRHIDAAKIWRGRSSAERVQPNRGGKRK</sequence>
<evidence type="ECO:0000256" key="2">
    <source>
        <dbReference type="ARBA" id="ARBA00009773"/>
    </source>
</evidence>
<accession>A0A9D1CR80</accession>
<evidence type="ECO:0000256" key="5">
    <source>
        <dbReference type="ARBA" id="ARBA00022692"/>
    </source>
</evidence>
<comment type="caution">
    <text evidence="9">The sequence shown here is derived from an EMBL/GenBank/DDBJ whole genome shotgun (WGS) entry which is preliminary data.</text>
</comment>
<dbReference type="EMBL" id="DVFJ01000009">
    <property type="protein sequence ID" value="HIQ71224.1"/>
    <property type="molecule type" value="Genomic_DNA"/>
</dbReference>